<organism evidence="12 13">
    <name type="scientific">Bifidobacterium jacchi</name>
    <dbReference type="NCBI Taxonomy" id="2490545"/>
    <lineage>
        <taxon>Bacteria</taxon>
        <taxon>Bacillati</taxon>
        <taxon>Actinomycetota</taxon>
        <taxon>Actinomycetes</taxon>
        <taxon>Bifidobacteriales</taxon>
        <taxon>Bifidobacteriaceae</taxon>
        <taxon>Bifidobacterium</taxon>
    </lineage>
</organism>
<dbReference type="GO" id="GO:0015937">
    <property type="term" value="P:coenzyme A biosynthetic process"/>
    <property type="evidence" value="ECO:0007669"/>
    <property type="project" value="UniProtKB-UniRule"/>
</dbReference>
<gene>
    <name evidence="9" type="primary">coaD</name>
    <name evidence="12" type="ORF">EHS19_02725</name>
</gene>
<comment type="caution">
    <text evidence="12">The sequence shown here is derived from an EMBL/GenBank/DDBJ whole genome shotgun (WGS) entry which is preliminary data.</text>
</comment>
<comment type="subcellular location">
    <subcellularLocation>
        <location evidence="9">Cytoplasm</location>
    </subcellularLocation>
</comment>
<name>A0A5N5RL88_9BIFI</name>
<accession>A0A5N5RL88</accession>
<dbReference type="AlphaFoldDB" id="A0A5N5RL88"/>
<feature type="compositionally biased region" description="Polar residues" evidence="10">
    <location>
        <begin position="199"/>
        <end position="212"/>
    </location>
</feature>
<dbReference type="InterPro" id="IPR004821">
    <property type="entry name" value="Cyt_trans-like"/>
</dbReference>
<dbReference type="EC" id="2.7.7.3" evidence="9"/>
<dbReference type="NCBIfam" id="TIGR00125">
    <property type="entry name" value="cyt_tran_rel"/>
    <property type="match status" value="1"/>
</dbReference>
<keyword evidence="3 9" id="KW-0548">Nucleotidyltransferase</keyword>
<keyword evidence="1 9" id="KW-0963">Cytoplasm</keyword>
<comment type="similarity">
    <text evidence="9">Belongs to the bacterial CoaD family.</text>
</comment>
<evidence type="ECO:0000256" key="9">
    <source>
        <dbReference type="HAMAP-Rule" id="MF_00151"/>
    </source>
</evidence>
<evidence type="ECO:0000256" key="6">
    <source>
        <dbReference type="ARBA" id="ARBA00022842"/>
    </source>
</evidence>
<dbReference type="Proteomes" id="UP000326336">
    <property type="component" value="Unassembled WGS sequence"/>
</dbReference>
<comment type="pathway">
    <text evidence="9">Cofactor biosynthesis; coenzyme A biosynthesis; CoA from (R)-pantothenate: step 4/5.</text>
</comment>
<dbReference type="PANTHER" id="PTHR21342">
    <property type="entry name" value="PHOSPHOPANTETHEINE ADENYLYLTRANSFERASE"/>
    <property type="match status" value="1"/>
</dbReference>
<dbReference type="InterPro" id="IPR014729">
    <property type="entry name" value="Rossmann-like_a/b/a_fold"/>
</dbReference>
<evidence type="ECO:0000256" key="4">
    <source>
        <dbReference type="ARBA" id="ARBA00022741"/>
    </source>
</evidence>
<evidence type="ECO:0000256" key="1">
    <source>
        <dbReference type="ARBA" id="ARBA00022490"/>
    </source>
</evidence>
<dbReference type="CDD" id="cd02163">
    <property type="entry name" value="PPAT"/>
    <property type="match status" value="1"/>
</dbReference>
<reference evidence="12 13" key="1">
    <citation type="journal article" date="2019" name="Int. J. Syst. Evol. Microbiol.">
        <title>Bifidobacterium jacchi sp. nov., isolated from the faeces of a baby common marmoset (Callithrix jacchus).</title>
        <authorList>
            <person name="Modesto M."/>
            <person name="Watanabe K."/>
            <person name="Arita M."/>
            <person name="Satti M."/>
            <person name="Oki K."/>
            <person name="Sciavilla P."/>
            <person name="Patavino C."/>
            <person name="Camma C."/>
            <person name="Michelini S."/>
            <person name="Sgorbati B."/>
            <person name="Mattarelli P."/>
        </authorList>
    </citation>
    <scope>NUCLEOTIDE SEQUENCE [LARGE SCALE GENOMIC DNA]</scope>
    <source>
        <strain evidence="12 13">MRM 9.3</strain>
    </source>
</reference>
<sequence>MTIAVCPGSYDPVTAGHLDVIKRCSRFFDEVHVVVAVNAAKTPLFAESTRVGIIRRALEDDGYDNITVASTDGLITDYCRAVGATVIVKGLRQNGDYEAELGMALVNRKLAGIETVFLPADPILEHISSSIVKDVARHGGDVTGMVPDCVTDMLYDALHVSADDRRHTSRLHGTPAAANAQPAACDTAAGDTADCGMRNNVNHTTSTTSRKD</sequence>
<evidence type="ECO:0000313" key="12">
    <source>
        <dbReference type="EMBL" id="KAB5608054.1"/>
    </source>
</evidence>
<feature type="binding site" evidence="9">
    <location>
        <position position="75"/>
    </location>
    <ligand>
        <name>substrate</name>
    </ligand>
</feature>
<dbReference type="HAMAP" id="MF_00151">
    <property type="entry name" value="PPAT_bact"/>
    <property type="match status" value="1"/>
</dbReference>
<evidence type="ECO:0000256" key="10">
    <source>
        <dbReference type="SAM" id="MobiDB-lite"/>
    </source>
</evidence>
<feature type="binding site" evidence="9">
    <location>
        <begin position="90"/>
        <end position="92"/>
    </location>
    <ligand>
        <name>ATP</name>
        <dbReference type="ChEBI" id="CHEBI:30616"/>
    </ligand>
</feature>
<comment type="function">
    <text evidence="9">Reversibly transfers an adenylyl group from ATP to 4'-phosphopantetheine, yielding dephospho-CoA (dPCoA) and pyrophosphate.</text>
</comment>
<dbReference type="EMBL" id="RQSP01000005">
    <property type="protein sequence ID" value="KAB5608054.1"/>
    <property type="molecule type" value="Genomic_DNA"/>
</dbReference>
<dbReference type="GO" id="GO:0004595">
    <property type="term" value="F:pantetheine-phosphate adenylyltransferase activity"/>
    <property type="evidence" value="ECO:0007669"/>
    <property type="project" value="UniProtKB-UniRule"/>
</dbReference>
<dbReference type="Pfam" id="PF01467">
    <property type="entry name" value="CTP_transf_like"/>
    <property type="match status" value="1"/>
</dbReference>
<dbReference type="UniPathway" id="UPA00241">
    <property type="reaction ID" value="UER00355"/>
</dbReference>
<dbReference type="NCBIfam" id="TIGR01510">
    <property type="entry name" value="coaD_prev_kdtB"/>
    <property type="match status" value="1"/>
</dbReference>
<dbReference type="OrthoDB" id="9806661at2"/>
<comment type="cofactor">
    <cofactor evidence="9">
        <name>Mg(2+)</name>
        <dbReference type="ChEBI" id="CHEBI:18420"/>
    </cofactor>
</comment>
<keyword evidence="6 9" id="KW-0460">Magnesium</keyword>
<feature type="binding site" evidence="9">
    <location>
        <position position="17"/>
    </location>
    <ligand>
        <name>ATP</name>
        <dbReference type="ChEBI" id="CHEBI:30616"/>
    </ligand>
</feature>
<keyword evidence="2 9" id="KW-0808">Transferase</keyword>
<evidence type="ECO:0000256" key="8">
    <source>
        <dbReference type="ARBA" id="ARBA00029346"/>
    </source>
</evidence>
<evidence type="ECO:0000313" key="13">
    <source>
        <dbReference type="Proteomes" id="UP000326336"/>
    </source>
</evidence>
<dbReference type="GO" id="GO:0005737">
    <property type="term" value="C:cytoplasm"/>
    <property type="evidence" value="ECO:0007669"/>
    <property type="project" value="UniProtKB-SubCell"/>
</dbReference>
<evidence type="ECO:0000256" key="2">
    <source>
        <dbReference type="ARBA" id="ARBA00022679"/>
    </source>
</evidence>
<feature type="binding site" evidence="9">
    <location>
        <position position="41"/>
    </location>
    <ligand>
        <name>substrate</name>
    </ligand>
</feature>
<proteinExistence type="inferred from homology"/>
<evidence type="ECO:0000256" key="7">
    <source>
        <dbReference type="ARBA" id="ARBA00022993"/>
    </source>
</evidence>
<feature type="site" description="Transition state stabilizer" evidence="9">
    <location>
        <position position="17"/>
    </location>
</feature>
<feature type="binding site" evidence="9">
    <location>
        <begin position="124"/>
        <end position="130"/>
    </location>
    <ligand>
        <name>ATP</name>
        <dbReference type="ChEBI" id="CHEBI:30616"/>
    </ligand>
</feature>
<keyword evidence="13" id="KW-1185">Reference proteome</keyword>
<evidence type="ECO:0000256" key="3">
    <source>
        <dbReference type="ARBA" id="ARBA00022695"/>
    </source>
</evidence>
<dbReference type="PRINTS" id="PR01020">
    <property type="entry name" value="LPSBIOSNTHSS"/>
</dbReference>
<feature type="binding site" evidence="9">
    <location>
        <position position="89"/>
    </location>
    <ligand>
        <name>substrate</name>
    </ligand>
</feature>
<protein>
    <recommendedName>
        <fullName evidence="9">Phosphopantetheine adenylyltransferase</fullName>
        <ecNumber evidence="9">2.7.7.3</ecNumber>
    </recommendedName>
    <alternativeName>
        <fullName evidence="9">Dephospho-CoA pyrophosphorylase</fullName>
    </alternativeName>
    <alternativeName>
        <fullName evidence="9">Pantetheine-phosphate adenylyltransferase</fullName>
        <shortName evidence="9">PPAT</shortName>
    </alternativeName>
</protein>
<evidence type="ECO:0000256" key="5">
    <source>
        <dbReference type="ARBA" id="ARBA00022840"/>
    </source>
</evidence>
<keyword evidence="5 9" id="KW-0067">ATP-binding</keyword>
<dbReference type="PANTHER" id="PTHR21342:SF1">
    <property type="entry name" value="PHOSPHOPANTETHEINE ADENYLYLTRANSFERASE"/>
    <property type="match status" value="1"/>
</dbReference>
<comment type="subunit">
    <text evidence="9">Homohexamer.</text>
</comment>
<keyword evidence="4 9" id="KW-0547">Nucleotide-binding</keyword>
<dbReference type="Gene3D" id="3.40.50.620">
    <property type="entry name" value="HUPs"/>
    <property type="match status" value="1"/>
</dbReference>
<feature type="binding site" evidence="9">
    <location>
        <begin position="9"/>
        <end position="10"/>
    </location>
    <ligand>
        <name>ATP</name>
        <dbReference type="ChEBI" id="CHEBI:30616"/>
    </ligand>
</feature>
<feature type="region of interest" description="Disordered" evidence="10">
    <location>
        <begin position="191"/>
        <end position="212"/>
    </location>
</feature>
<dbReference type="SUPFAM" id="SSF52374">
    <property type="entry name" value="Nucleotidylyl transferase"/>
    <property type="match status" value="1"/>
</dbReference>
<feature type="binding site" evidence="9">
    <location>
        <position position="9"/>
    </location>
    <ligand>
        <name>substrate</name>
    </ligand>
</feature>
<keyword evidence="7 9" id="KW-0173">Coenzyme A biosynthesis</keyword>
<evidence type="ECO:0000259" key="11">
    <source>
        <dbReference type="Pfam" id="PF01467"/>
    </source>
</evidence>
<feature type="binding site" evidence="9">
    <location>
        <position position="100"/>
    </location>
    <ligand>
        <name>ATP</name>
        <dbReference type="ChEBI" id="CHEBI:30616"/>
    </ligand>
</feature>
<comment type="catalytic activity">
    <reaction evidence="8 9">
        <text>(R)-4'-phosphopantetheine + ATP + H(+) = 3'-dephospho-CoA + diphosphate</text>
        <dbReference type="Rhea" id="RHEA:19801"/>
        <dbReference type="ChEBI" id="CHEBI:15378"/>
        <dbReference type="ChEBI" id="CHEBI:30616"/>
        <dbReference type="ChEBI" id="CHEBI:33019"/>
        <dbReference type="ChEBI" id="CHEBI:57328"/>
        <dbReference type="ChEBI" id="CHEBI:61723"/>
        <dbReference type="EC" id="2.7.7.3"/>
    </reaction>
</comment>
<dbReference type="InterPro" id="IPR001980">
    <property type="entry name" value="PPAT"/>
</dbReference>
<dbReference type="GO" id="GO:0005524">
    <property type="term" value="F:ATP binding"/>
    <property type="evidence" value="ECO:0007669"/>
    <property type="project" value="UniProtKB-KW"/>
</dbReference>
<feature type="domain" description="Cytidyltransferase-like" evidence="11">
    <location>
        <begin position="5"/>
        <end position="133"/>
    </location>
</feature>